<sequence length="105" mass="11774">MSNVCSLTKAYKCYAVKLHTTENGVREEGDNDGSDSEEYCDFYIGADGPDESTSDQAKNIWDQIIWEFPFFPELHRIFVAHPNVTPIVVTTGVGPHGKKTLHMQP</sequence>
<gene>
    <name evidence="1" type="ORF">SCLCIDRAFT_146158</name>
</gene>
<protein>
    <submittedName>
        <fullName evidence="1">Uncharacterized protein</fullName>
    </submittedName>
</protein>
<dbReference type="Proteomes" id="UP000053989">
    <property type="component" value="Unassembled WGS sequence"/>
</dbReference>
<keyword evidence="2" id="KW-1185">Reference proteome</keyword>
<name>A0A0C3CNJ7_9AGAM</name>
<proteinExistence type="predicted"/>
<accession>A0A0C3CNJ7</accession>
<dbReference type="OrthoDB" id="3211402at2759"/>
<dbReference type="InParanoid" id="A0A0C3CNJ7"/>
<dbReference type="EMBL" id="KN822634">
    <property type="protein sequence ID" value="KIM50180.1"/>
    <property type="molecule type" value="Genomic_DNA"/>
</dbReference>
<reference evidence="1 2" key="1">
    <citation type="submission" date="2014-04" db="EMBL/GenBank/DDBJ databases">
        <authorList>
            <consortium name="DOE Joint Genome Institute"/>
            <person name="Kuo A."/>
            <person name="Kohler A."/>
            <person name="Nagy L.G."/>
            <person name="Floudas D."/>
            <person name="Copeland A."/>
            <person name="Barry K.W."/>
            <person name="Cichocki N."/>
            <person name="Veneault-Fourrey C."/>
            <person name="LaButti K."/>
            <person name="Lindquist E.A."/>
            <person name="Lipzen A."/>
            <person name="Lundell T."/>
            <person name="Morin E."/>
            <person name="Murat C."/>
            <person name="Sun H."/>
            <person name="Tunlid A."/>
            <person name="Henrissat B."/>
            <person name="Grigoriev I.V."/>
            <person name="Hibbett D.S."/>
            <person name="Martin F."/>
            <person name="Nordberg H.P."/>
            <person name="Cantor M.N."/>
            <person name="Hua S.X."/>
        </authorList>
    </citation>
    <scope>NUCLEOTIDE SEQUENCE [LARGE SCALE GENOMIC DNA]</scope>
    <source>
        <strain evidence="1 2">Foug A</strain>
    </source>
</reference>
<evidence type="ECO:0000313" key="2">
    <source>
        <dbReference type="Proteomes" id="UP000053989"/>
    </source>
</evidence>
<reference evidence="2" key="2">
    <citation type="submission" date="2015-01" db="EMBL/GenBank/DDBJ databases">
        <title>Evolutionary Origins and Diversification of the Mycorrhizal Mutualists.</title>
        <authorList>
            <consortium name="DOE Joint Genome Institute"/>
            <consortium name="Mycorrhizal Genomics Consortium"/>
            <person name="Kohler A."/>
            <person name="Kuo A."/>
            <person name="Nagy L.G."/>
            <person name="Floudas D."/>
            <person name="Copeland A."/>
            <person name="Barry K.W."/>
            <person name="Cichocki N."/>
            <person name="Veneault-Fourrey C."/>
            <person name="LaButti K."/>
            <person name="Lindquist E.A."/>
            <person name="Lipzen A."/>
            <person name="Lundell T."/>
            <person name="Morin E."/>
            <person name="Murat C."/>
            <person name="Riley R."/>
            <person name="Ohm R."/>
            <person name="Sun H."/>
            <person name="Tunlid A."/>
            <person name="Henrissat B."/>
            <person name="Grigoriev I.V."/>
            <person name="Hibbett D.S."/>
            <person name="Martin F."/>
        </authorList>
    </citation>
    <scope>NUCLEOTIDE SEQUENCE [LARGE SCALE GENOMIC DNA]</scope>
    <source>
        <strain evidence="2">Foug A</strain>
    </source>
</reference>
<dbReference type="HOGENOM" id="CLU_167282_1_0_1"/>
<organism evidence="1 2">
    <name type="scientific">Scleroderma citrinum Foug A</name>
    <dbReference type="NCBI Taxonomy" id="1036808"/>
    <lineage>
        <taxon>Eukaryota</taxon>
        <taxon>Fungi</taxon>
        <taxon>Dikarya</taxon>
        <taxon>Basidiomycota</taxon>
        <taxon>Agaricomycotina</taxon>
        <taxon>Agaricomycetes</taxon>
        <taxon>Agaricomycetidae</taxon>
        <taxon>Boletales</taxon>
        <taxon>Sclerodermatineae</taxon>
        <taxon>Sclerodermataceae</taxon>
        <taxon>Scleroderma</taxon>
    </lineage>
</organism>
<evidence type="ECO:0000313" key="1">
    <source>
        <dbReference type="EMBL" id="KIM50180.1"/>
    </source>
</evidence>
<dbReference type="AlphaFoldDB" id="A0A0C3CNJ7"/>
<feature type="non-terminal residue" evidence="1">
    <location>
        <position position="105"/>
    </location>
</feature>